<proteinExistence type="predicted"/>
<dbReference type="InterPro" id="IPR013324">
    <property type="entry name" value="RNA_pol_sigma_r3/r4-like"/>
</dbReference>
<organism evidence="2 3">
    <name type="scientific">Paenibacillus brasilensis</name>
    <dbReference type="NCBI Taxonomy" id="128574"/>
    <lineage>
        <taxon>Bacteria</taxon>
        <taxon>Bacillati</taxon>
        <taxon>Bacillota</taxon>
        <taxon>Bacilli</taxon>
        <taxon>Bacillales</taxon>
        <taxon>Paenibacillaceae</taxon>
        <taxon>Paenibacillus</taxon>
    </lineage>
</organism>
<dbReference type="Gene3D" id="1.10.10.10">
    <property type="entry name" value="Winged helix-like DNA-binding domain superfamily/Winged helix DNA-binding domain"/>
    <property type="match status" value="1"/>
</dbReference>
<dbReference type="EMBL" id="JAUSWA010000010">
    <property type="protein sequence ID" value="MDQ0494049.1"/>
    <property type="molecule type" value="Genomic_DNA"/>
</dbReference>
<evidence type="ECO:0000313" key="2">
    <source>
        <dbReference type="EMBL" id="MDQ0494049.1"/>
    </source>
</evidence>
<gene>
    <name evidence="2" type="ORF">QOZ95_002212</name>
</gene>
<keyword evidence="3" id="KW-1185">Reference proteome</keyword>
<reference evidence="2 3" key="1">
    <citation type="submission" date="2023-07" db="EMBL/GenBank/DDBJ databases">
        <title>Genomic Encyclopedia of Type Strains, Phase IV (KMG-IV): sequencing the most valuable type-strain genomes for metagenomic binning, comparative biology and taxonomic classification.</title>
        <authorList>
            <person name="Goeker M."/>
        </authorList>
    </citation>
    <scope>NUCLEOTIDE SEQUENCE [LARGE SCALE GENOMIC DNA]</scope>
    <source>
        <strain evidence="2 3">DSM 14914</strain>
    </source>
</reference>
<dbReference type="InterPro" id="IPR013249">
    <property type="entry name" value="RNA_pol_sigma70_r4_t2"/>
</dbReference>
<accession>A0ABU0L114</accession>
<feature type="domain" description="RNA polymerase sigma factor 70 region 4 type 2" evidence="1">
    <location>
        <begin position="110"/>
        <end position="162"/>
    </location>
</feature>
<dbReference type="RefSeq" id="WP_152380833.1">
    <property type="nucleotide sequence ID" value="NZ_CP045298.1"/>
</dbReference>
<comment type="caution">
    <text evidence="2">The sequence shown here is derived from an EMBL/GenBank/DDBJ whole genome shotgun (WGS) entry which is preliminary data.</text>
</comment>
<name>A0ABU0L114_9BACL</name>
<protein>
    <submittedName>
        <fullName evidence="2">RNA polymerase sigma-70 factor (ECF subfamily)</fullName>
    </submittedName>
</protein>
<dbReference type="CDD" id="cd06171">
    <property type="entry name" value="Sigma70_r4"/>
    <property type="match status" value="1"/>
</dbReference>
<evidence type="ECO:0000259" key="1">
    <source>
        <dbReference type="Pfam" id="PF08281"/>
    </source>
</evidence>
<sequence length="173" mass="19440">MIPDEDTEQTPVVTDLGGATALSYRKARNIAARLYKKADADDKKVISGMVSDCEFVEEWLVTGRRPGNKRGVERLAAYQREKLVDPLRMQAYVSNSKAGSSSNLSDGEHFQIQEALRVLTDLERECFLLSYGHCMPHSYISDVLGLSRGNVSTLLQRAKEKIKENRNNNLFLC</sequence>
<evidence type="ECO:0000313" key="3">
    <source>
        <dbReference type="Proteomes" id="UP001242811"/>
    </source>
</evidence>
<dbReference type="Pfam" id="PF08281">
    <property type="entry name" value="Sigma70_r4_2"/>
    <property type="match status" value="1"/>
</dbReference>
<dbReference type="SUPFAM" id="SSF88659">
    <property type="entry name" value="Sigma3 and sigma4 domains of RNA polymerase sigma factors"/>
    <property type="match status" value="1"/>
</dbReference>
<dbReference type="Proteomes" id="UP001242811">
    <property type="component" value="Unassembled WGS sequence"/>
</dbReference>
<dbReference type="InterPro" id="IPR036388">
    <property type="entry name" value="WH-like_DNA-bd_sf"/>
</dbReference>